<dbReference type="RefSeq" id="WP_172176586.1">
    <property type="nucleotide sequence ID" value="NZ_CASGIA010000001.1"/>
</dbReference>
<organism evidence="2 3">
    <name type="scientific">Xylanibacter rodentium</name>
    <dbReference type="NCBI Taxonomy" id="2736289"/>
    <lineage>
        <taxon>Bacteria</taxon>
        <taxon>Pseudomonadati</taxon>
        <taxon>Bacteroidota</taxon>
        <taxon>Bacteroidia</taxon>
        <taxon>Bacteroidales</taxon>
        <taxon>Prevotellaceae</taxon>
        <taxon>Xylanibacter</taxon>
    </lineage>
</organism>
<keyword evidence="1" id="KW-0732">Signal</keyword>
<proteinExistence type="predicted"/>
<protein>
    <submittedName>
        <fullName evidence="2">DUF4893 domain-containing protein</fullName>
    </submittedName>
</protein>
<keyword evidence="3" id="KW-1185">Reference proteome</keyword>
<dbReference type="GeneID" id="82156479"/>
<feature type="signal peptide" evidence="1">
    <location>
        <begin position="1"/>
        <end position="24"/>
    </location>
</feature>
<gene>
    <name evidence="2" type="ORF">HPS55_01745</name>
</gene>
<evidence type="ECO:0000313" key="3">
    <source>
        <dbReference type="Proteomes" id="UP001193734"/>
    </source>
</evidence>
<dbReference type="Pfam" id="PF16233">
    <property type="entry name" value="DUF4893"/>
    <property type="match status" value="1"/>
</dbReference>
<evidence type="ECO:0000313" key="2">
    <source>
        <dbReference type="EMBL" id="NPE13065.1"/>
    </source>
</evidence>
<dbReference type="Proteomes" id="UP001193734">
    <property type="component" value="Unassembled WGS sequence"/>
</dbReference>
<evidence type="ECO:0000256" key="1">
    <source>
        <dbReference type="SAM" id="SignalP"/>
    </source>
</evidence>
<accession>A0ABX2ARP1</accession>
<reference evidence="2 3" key="1">
    <citation type="submission" date="2020-05" db="EMBL/GenBank/DDBJ databases">
        <title>Distinct polysaccharide utilization as determinants for interspecies competition between intestinal Prevotella spp.</title>
        <authorList>
            <person name="Galvez E.J.C."/>
            <person name="Iljazovic A."/>
            <person name="Strowig T."/>
        </authorList>
    </citation>
    <scope>NUCLEOTIDE SEQUENCE [LARGE SCALE GENOMIC DNA]</scope>
    <source>
        <strain evidence="2 3">PROD</strain>
    </source>
</reference>
<dbReference type="InterPro" id="IPR032609">
    <property type="entry name" value="DUF4893"/>
</dbReference>
<feature type="chain" id="PRO_5045382388" evidence="1">
    <location>
        <begin position="25"/>
        <end position="234"/>
    </location>
</feature>
<name>A0ABX2ARP1_9BACT</name>
<dbReference type="PROSITE" id="PS51257">
    <property type="entry name" value="PROKAR_LIPOPROTEIN"/>
    <property type="match status" value="1"/>
</dbReference>
<comment type="caution">
    <text evidence="2">The sequence shown here is derived from an EMBL/GenBank/DDBJ whole genome shotgun (WGS) entry which is preliminary data.</text>
</comment>
<dbReference type="EMBL" id="JABKKE010000002">
    <property type="protein sequence ID" value="NPE13065.1"/>
    <property type="molecule type" value="Genomic_DNA"/>
</dbReference>
<sequence length="234" mass="26204">MKHQFITATIVLAAMLFVACPTSGYSSINIPEDMNTAVNINTADGMDATETIEIKADTVKADTSDVIVPALNRLIHADDYLLLTQGKETALNILSSLDNDVYGNREVPMVRNLLTSKHQTVSLHELKDYRRVRSIQVNNSGIFSYPYFTCRFKDSGGKMFFEKTTGSQRKSGYVYENTRETMVFLGGWSVNNDPQTTYNSPNSVAGMVYKIGTGKIIMLFVMSNQTFEIYELKK</sequence>